<evidence type="ECO:0000313" key="3">
    <source>
        <dbReference type="EMBL" id="PZG37961.1"/>
    </source>
</evidence>
<keyword evidence="4" id="KW-1185">Reference proteome</keyword>
<dbReference type="SUPFAM" id="SSF54593">
    <property type="entry name" value="Glyoxalase/Bleomycin resistance protein/Dihydroxybiphenyl dioxygenase"/>
    <property type="match status" value="1"/>
</dbReference>
<dbReference type="InterPro" id="IPR037523">
    <property type="entry name" value="VOC_core"/>
</dbReference>
<dbReference type="Proteomes" id="UP000248544">
    <property type="component" value="Unassembled WGS sequence"/>
</dbReference>
<evidence type="ECO:0000256" key="1">
    <source>
        <dbReference type="SAM" id="MobiDB-lite"/>
    </source>
</evidence>
<protein>
    <recommendedName>
        <fullName evidence="2">VOC domain-containing protein</fullName>
    </recommendedName>
</protein>
<feature type="domain" description="VOC" evidence="2">
    <location>
        <begin position="4"/>
        <end position="123"/>
    </location>
</feature>
<evidence type="ECO:0000313" key="4">
    <source>
        <dbReference type="Proteomes" id="UP000248544"/>
    </source>
</evidence>
<dbReference type="Gene3D" id="3.10.180.10">
    <property type="entry name" value="2,3-Dihydroxybiphenyl 1,2-Dioxygenase, domain 1"/>
    <property type="match status" value="1"/>
</dbReference>
<gene>
    <name evidence="3" type="ORF">C1I98_25055</name>
</gene>
<sequence length="202" mass="21054">MGRPVVHFEIIGGDPARLQDYYSELFGWEFHKGDAATGEVSDPGRYGFVDGGSTGGINDGIGGGPGFSGRVLFYVEVPDVEEALREAERLGGRRVMGPAGDPSTLVVGHFTDPEGHLVPTPGSAPWRSAGSPTPPKAGSDPAGWRACAMGGQNSPAGRLRPGPAGQQSPRASRPAGAWREPYPHDADGGNADVRTQGRARAR</sequence>
<evidence type="ECO:0000259" key="2">
    <source>
        <dbReference type="PROSITE" id="PS51819"/>
    </source>
</evidence>
<comment type="caution">
    <text evidence="3">The sequence shown here is derived from an EMBL/GenBank/DDBJ whole genome shotgun (WGS) entry which is preliminary data.</text>
</comment>
<dbReference type="PROSITE" id="PS51819">
    <property type="entry name" value="VOC"/>
    <property type="match status" value="1"/>
</dbReference>
<dbReference type="InterPro" id="IPR004360">
    <property type="entry name" value="Glyas_Fos-R_dOase_dom"/>
</dbReference>
<feature type="region of interest" description="Disordered" evidence="1">
    <location>
        <begin position="113"/>
        <end position="202"/>
    </location>
</feature>
<reference evidence="3 4" key="1">
    <citation type="submission" date="2018-01" db="EMBL/GenBank/DDBJ databases">
        <title>Draft genome sequence of Sphaerisporangium sp. 7K107.</title>
        <authorList>
            <person name="Sahin N."/>
            <person name="Saygin H."/>
            <person name="Ay H."/>
        </authorList>
    </citation>
    <scope>NUCLEOTIDE SEQUENCE [LARGE SCALE GENOMIC DNA]</scope>
    <source>
        <strain evidence="3 4">7K107</strain>
    </source>
</reference>
<dbReference type="AlphaFoldDB" id="A0A2W2FQ98"/>
<proteinExistence type="predicted"/>
<dbReference type="Pfam" id="PF00903">
    <property type="entry name" value="Glyoxalase"/>
    <property type="match status" value="1"/>
</dbReference>
<dbReference type="EMBL" id="POUA01000227">
    <property type="protein sequence ID" value="PZG37961.1"/>
    <property type="molecule type" value="Genomic_DNA"/>
</dbReference>
<dbReference type="InterPro" id="IPR029068">
    <property type="entry name" value="Glyas_Bleomycin-R_OHBP_Dase"/>
</dbReference>
<accession>A0A2W2FQ98</accession>
<name>A0A2W2FQ98_9ACTN</name>
<dbReference type="RefSeq" id="WP_111169886.1">
    <property type="nucleotide sequence ID" value="NZ_POUA01000227.1"/>
</dbReference>
<organism evidence="3 4">
    <name type="scientific">Spongiactinospora gelatinilytica</name>
    <dbReference type="NCBI Taxonomy" id="2666298"/>
    <lineage>
        <taxon>Bacteria</taxon>
        <taxon>Bacillati</taxon>
        <taxon>Actinomycetota</taxon>
        <taxon>Actinomycetes</taxon>
        <taxon>Streptosporangiales</taxon>
        <taxon>Streptosporangiaceae</taxon>
        <taxon>Spongiactinospora</taxon>
    </lineage>
</organism>